<evidence type="ECO:0000256" key="3">
    <source>
        <dbReference type="ARBA" id="ARBA00022490"/>
    </source>
</evidence>
<evidence type="ECO:0000256" key="7">
    <source>
        <dbReference type="ARBA" id="ARBA00046181"/>
    </source>
</evidence>
<sequence length="354" mass="40202">MEKFKAAMLLAGTGDALGYKNFSSEMCVSGVKIQEELKQLGGLENLVLSANSWPVSNNTLMHIATAESLVSDYWSLEDLYRDMVKRYVDVVDKLQGRRPDPATIEGCAHLKPDNYLLAWHTPFNEKGSGFGAATKAMCIGMKYWKPGRLETLIEVSIESGRMTHNHPTGFLGSLCTALFTSYAIQEKPLVQWGRELLKVLPMAEEYCKKTIRHMAEYQEHWFYFETKWQFYLEEREIAEENENKPKFPDKYDAEERDKAYRKWSSEGRGGRRGHDAPMIAYDALLGAGGDWKELCNRAMFHVGEGGATGSIAGCLYGLLYGISKVPKSLYQQLEMKERLENLGEKLYHVATMEK</sequence>
<keyword evidence="3" id="KW-0963">Cytoplasm</keyword>
<dbReference type="RefSeq" id="XP_018102651.1">
    <property type="nucleotide sequence ID" value="XM_018247162.2"/>
</dbReference>
<proteinExistence type="inferred from homology"/>
<dbReference type="AGR" id="Xenbase:XB-GENE-17333422"/>
<dbReference type="GeneID" id="108708450"/>
<dbReference type="GO" id="GO:0000287">
    <property type="term" value="F:magnesium ion binding"/>
    <property type="evidence" value="ECO:0007669"/>
    <property type="project" value="InterPro"/>
</dbReference>
<dbReference type="Proteomes" id="UP000186698">
    <property type="component" value="Chromosome 2L"/>
</dbReference>
<comment type="cofactor">
    <cofactor evidence="8">
        <name>Mg(2+)</name>
        <dbReference type="ChEBI" id="CHEBI:18420"/>
    </cofactor>
    <text evidence="8">Binds 2 magnesium ions per subunit.</text>
</comment>
<dbReference type="InterPro" id="IPR050792">
    <property type="entry name" value="ADP-ribosylglycohydrolase"/>
</dbReference>
<dbReference type="SUPFAM" id="SSF101478">
    <property type="entry name" value="ADP-ribosylglycohydrolase"/>
    <property type="match status" value="1"/>
</dbReference>
<dbReference type="GO" id="GO:0030041">
    <property type="term" value="P:actin filament polymerization"/>
    <property type="evidence" value="ECO:0000315"/>
    <property type="project" value="Xenbase"/>
</dbReference>
<dbReference type="FunFam" id="1.10.4080.10:FF:000002">
    <property type="entry name" value="ADP-ribosylarginine hydrolase isoform X1"/>
    <property type="match status" value="1"/>
</dbReference>
<comment type="subcellular location">
    <subcellularLocation>
        <location evidence="1">Cytoplasm</location>
        <location evidence="1">Myofibril</location>
        <location evidence="1">Sarcomere</location>
    </subcellularLocation>
</comment>
<reference evidence="10" key="1">
    <citation type="submission" date="2025-08" db="UniProtKB">
        <authorList>
            <consortium name="RefSeq"/>
        </authorList>
    </citation>
    <scope>IDENTIFICATION</scope>
    <source>
        <strain evidence="10">J_2021</strain>
        <tissue evidence="10">Erythrocytes</tissue>
    </source>
</reference>
<dbReference type="PANTHER" id="PTHR16222:SF23">
    <property type="entry name" value="INACTIVE ADP-RIBOSYLTRANSFERASE ARH2"/>
    <property type="match status" value="1"/>
</dbReference>
<keyword evidence="8" id="KW-0479">Metal-binding</keyword>
<dbReference type="GO" id="GO:0051725">
    <property type="term" value="P:protein de-ADP-ribosylation"/>
    <property type="evidence" value="ECO:0007669"/>
    <property type="project" value="InterPro"/>
</dbReference>
<dbReference type="InterPro" id="IPR005502">
    <property type="entry name" value="Ribosyl_crysJ1"/>
</dbReference>
<dbReference type="PIRSF" id="PIRSF016939">
    <property type="entry name" value="ADP_ribslarg_hdr"/>
    <property type="match status" value="1"/>
</dbReference>
<dbReference type="Xenbase" id="XB-GENE-17333422">
    <property type="gene designation" value="adprhl1.L"/>
</dbReference>
<dbReference type="PANTHER" id="PTHR16222">
    <property type="entry name" value="ADP-RIBOSYLGLYCOHYDROLASE"/>
    <property type="match status" value="1"/>
</dbReference>
<organism evidence="9 10">
    <name type="scientific">Xenopus laevis</name>
    <name type="common">African clawed frog</name>
    <dbReference type="NCBI Taxonomy" id="8355"/>
    <lineage>
        <taxon>Eukaryota</taxon>
        <taxon>Metazoa</taxon>
        <taxon>Chordata</taxon>
        <taxon>Craniata</taxon>
        <taxon>Vertebrata</taxon>
        <taxon>Euteleostomi</taxon>
        <taxon>Amphibia</taxon>
        <taxon>Batrachia</taxon>
        <taxon>Anura</taxon>
        <taxon>Pipoidea</taxon>
        <taxon>Pipidae</taxon>
        <taxon>Xenopodinae</taxon>
        <taxon>Xenopus</taxon>
        <taxon>Xenopus</taxon>
    </lineage>
</organism>
<dbReference type="OrthoDB" id="10250509at2759"/>
<dbReference type="Pfam" id="PF03747">
    <property type="entry name" value="ADP_ribosyl_GH"/>
    <property type="match status" value="1"/>
</dbReference>
<feature type="binding site" evidence="8">
    <location>
        <position position="56"/>
    </location>
    <ligand>
        <name>Mg(2+)</name>
        <dbReference type="ChEBI" id="CHEBI:18420"/>
        <label>1</label>
    </ligand>
</feature>
<keyword evidence="9" id="KW-1185">Reference proteome</keyword>
<gene>
    <name evidence="10 11" type="primary">adprhl1.L</name>
</gene>
<name>A0A8J0UIM8_XENLA</name>
<evidence type="ECO:0000256" key="4">
    <source>
        <dbReference type="ARBA" id="ARBA00040586"/>
    </source>
</evidence>
<dbReference type="GO" id="GO:0003875">
    <property type="term" value="F:ADP-ribosylarginine hydrolase activity"/>
    <property type="evidence" value="ECO:0007669"/>
    <property type="project" value="InterPro"/>
</dbReference>
<accession>A0A8J0UIM8</accession>
<keyword evidence="8" id="KW-0460">Magnesium</keyword>
<evidence type="ECO:0000313" key="9">
    <source>
        <dbReference type="Proteomes" id="UP000186698"/>
    </source>
</evidence>
<evidence type="ECO:0000256" key="5">
    <source>
        <dbReference type="ARBA" id="ARBA00041334"/>
    </source>
</evidence>
<evidence type="ECO:0000256" key="6">
    <source>
        <dbReference type="ARBA" id="ARBA00042849"/>
    </source>
</evidence>
<dbReference type="AlphaFoldDB" id="A0A8J0UIM8"/>
<dbReference type="CTD" id="108708450"/>
<dbReference type="GO" id="GO:0030017">
    <property type="term" value="C:sarcomere"/>
    <property type="evidence" value="ECO:0007669"/>
    <property type="project" value="UniProtKB-SubCell"/>
</dbReference>
<evidence type="ECO:0000256" key="1">
    <source>
        <dbReference type="ARBA" id="ARBA00004204"/>
    </source>
</evidence>
<evidence type="ECO:0000256" key="2">
    <source>
        <dbReference type="ARBA" id="ARBA00010702"/>
    </source>
</evidence>
<dbReference type="GO" id="GO:0036342">
    <property type="term" value="P:post-anal tail morphogenesis"/>
    <property type="evidence" value="ECO:0000315"/>
    <property type="project" value="Xenbase"/>
</dbReference>
<comment type="similarity">
    <text evidence="2">Belongs to the ADP-ribosylglycohydrolase family.</text>
</comment>
<dbReference type="Gene3D" id="1.10.4080.10">
    <property type="entry name" value="ADP-ribosylation/Crystallin J1"/>
    <property type="match status" value="1"/>
</dbReference>
<evidence type="ECO:0000313" key="10">
    <source>
        <dbReference type="RefSeq" id="XP_018102651.1"/>
    </source>
</evidence>
<dbReference type="InterPro" id="IPR036705">
    <property type="entry name" value="Ribosyl_crysJ1_sf"/>
</dbReference>
<evidence type="ECO:0000256" key="8">
    <source>
        <dbReference type="PIRSR" id="PIRSR605502-1"/>
    </source>
</evidence>
<dbReference type="GO" id="GO:0055005">
    <property type="term" value="P:ventricular cardiac myofibril assembly"/>
    <property type="evidence" value="ECO:0000315"/>
    <property type="project" value="Xenbase"/>
</dbReference>
<dbReference type="KEGG" id="xla:108708450"/>
<protein>
    <recommendedName>
        <fullName evidence="4">Inactive ADP-ribosyltransferase ARH2</fullName>
    </recommendedName>
    <alternativeName>
        <fullName evidence="5">ADP-ribosylhydrolase-like protein 1</fullName>
    </alternativeName>
    <alternativeName>
        <fullName evidence="6">[Protein ADP-ribosylarginine] hydrolase-like protein 1</fullName>
    </alternativeName>
</protein>
<dbReference type="InterPro" id="IPR012108">
    <property type="entry name" value="ADP-ribosylarg_hydro"/>
</dbReference>
<comment type="function">
    <text evidence="7">Required for myofibril assembly and outgrowth of the cardiac chambers in the developing heart. Appears to be catalytically inactive, showing no activity against O-acetyl-ADP-ribose.</text>
</comment>
<evidence type="ECO:0000313" key="11">
    <source>
        <dbReference type="Xenbase" id="XB-GENE-17333422"/>
    </source>
</evidence>